<feature type="active site" description="Proton donor" evidence="14">
    <location>
        <position position="53"/>
    </location>
</feature>
<dbReference type="PIRSF" id="PIRSF006769">
    <property type="entry name" value="RibD"/>
    <property type="match status" value="1"/>
</dbReference>
<dbReference type="InterPro" id="IPR002125">
    <property type="entry name" value="CMP_dCMP_dom"/>
</dbReference>
<dbReference type="EMBL" id="JAANAS010000116">
    <property type="protein sequence ID" value="NGZ90912.1"/>
    <property type="molecule type" value="Genomic_DNA"/>
</dbReference>
<dbReference type="GO" id="GO:0008270">
    <property type="term" value="F:zinc ion binding"/>
    <property type="evidence" value="ECO:0007669"/>
    <property type="project" value="InterPro"/>
</dbReference>
<comment type="function">
    <text evidence="1 13">Converts 2,5-diamino-6-(ribosylamino)-4(3h)-pyrimidinone 5'-phosphate into 5-amino-6-(ribosylamino)-2,4(1h,3h)-pyrimidinedione 5'-phosphate.</text>
</comment>
<evidence type="ECO:0000256" key="15">
    <source>
        <dbReference type="PIRSR" id="PIRSR006769-2"/>
    </source>
</evidence>
<keyword evidence="9 13" id="KW-0862">Zinc</keyword>
<keyword evidence="6 13" id="KW-0686">Riboflavin biosynthesis</keyword>
<dbReference type="Gene3D" id="3.40.430.10">
    <property type="entry name" value="Dihydrofolate Reductase, subunit A"/>
    <property type="match status" value="1"/>
</dbReference>
<keyword evidence="11 13" id="KW-0560">Oxidoreductase</keyword>
<organism evidence="18 19">
    <name type="scientific">Psychroflexus maritimus</name>
    <dbReference type="NCBI Taxonomy" id="2714865"/>
    <lineage>
        <taxon>Bacteria</taxon>
        <taxon>Pseudomonadati</taxon>
        <taxon>Bacteroidota</taxon>
        <taxon>Flavobacteriia</taxon>
        <taxon>Flavobacteriales</taxon>
        <taxon>Flavobacteriaceae</taxon>
        <taxon>Psychroflexus</taxon>
    </lineage>
</organism>
<dbReference type="PROSITE" id="PS51747">
    <property type="entry name" value="CYT_DCMP_DEAMINASES_2"/>
    <property type="match status" value="1"/>
</dbReference>
<evidence type="ECO:0000256" key="4">
    <source>
        <dbReference type="ARBA" id="ARBA00005259"/>
    </source>
</evidence>
<feature type="binding site" evidence="16">
    <location>
        <position position="87"/>
    </location>
    <ligand>
        <name>Zn(2+)</name>
        <dbReference type="ChEBI" id="CHEBI:29105"/>
        <note>catalytic</note>
    </ligand>
</feature>
<evidence type="ECO:0000313" key="19">
    <source>
        <dbReference type="Proteomes" id="UP000643701"/>
    </source>
</evidence>
<evidence type="ECO:0000256" key="9">
    <source>
        <dbReference type="ARBA" id="ARBA00022833"/>
    </source>
</evidence>
<evidence type="ECO:0000256" key="10">
    <source>
        <dbReference type="ARBA" id="ARBA00022857"/>
    </source>
</evidence>
<dbReference type="InterPro" id="IPR002734">
    <property type="entry name" value="RibDG_C"/>
</dbReference>
<evidence type="ECO:0000256" key="3">
    <source>
        <dbReference type="ARBA" id="ARBA00004910"/>
    </source>
</evidence>
<evidence type="ECO:0000256" key="8">
    <source>
        <dbReference type="ARBA" id="ARBA00022801"/>
    </source>
</evidence>
<comment type="caution">
    <text evidence="18">The sequence shown here is derived from an EMBL/GenBank/DDBJ whole genome shotgun (WGS) entry which is preliminary data.</text>
</comment>
<proteinExistence type="inferred from homology"/>
<keyword evidence="8 13" id="KW-0378">Hydrolase</keyword>
<dbReference type="GO" id="GO:0009231">
    <property type="term" value="P:riboflavin biosynthetic process"/>
    <property type="evidence" value="ECO:0007669"/>
    <property type="project" value="UniProtKB-KW"/>
</dbReference>
<feature type="binding site" evidence="16">
    <location>
        <position position="51"/>
    </location>
    <ligand>
        <name>Zn(2+)</name>
        <dbReference type="ChEBI" id="CHEBI:29105"/>
        <note>catalytic</note>
    </ligand>
</feature>
<feature type="binding site" evidence="15">
    <location>
        <position position="194"/>
    </location>
    <ligand>
        <name>substrate</name>
    </ligand>
</feature>
<evidence type="ECO:0000256" key="16">
    <source>
        <dbReference type="PIRSR" id="PIRSR006769-3"/>
    </source>
</evidence>
<name>A0A967AEQ7_9FLAO</name>
<dbReference type="InterPro" id="IPR016193">
    <property type="entry name" value="Cytidine_deaminase-like"/>
</dbReference>
<dbReference type="PANTHER" id="PTHR38011">
    <property type="entry name" value="DIHYDROFOLATE REDUCTASE FAMILY PROTEIN (AFU_ORTHOLOGUE AFUA_8G06820)"/>
    <property type="match status" value="1"/>
</dbReference>
<evidence type="ECO:0000256" key="7">
    <source>
        <dbReference type="ARBA" id="ARBA00022723"/>
    </source>
</evidence>
<dbReference type="RefSeq" id="WP_166401139.1">
    <property type="nucleotide sequence ID" value="NZ_JAANAS010000116.1"/>
</dbReference>
<dbReference type="SUPFAM" id="SSF53927">
    <property type="entry name" value="Cytidine deaminase-like"/>
    <property type="match status" value="1"/>
</dbReference>
<feature type="binding site" evidence="15">
    <location>
        <position position="180"/>
    </location>
    <ligand>
        <name>NADP(+)</name>
        <dbReference type="ChEBI" id="CHEBI:58349"/>
    </ligand>
</feature>
<comment type="catalytic activity">
    <reaction evidence="13">
        <text>5-amino-6-(5-phospho-D-ribitylamino)uracil + NADP(+) = 5-amino-6-(5-phospho-D-ribosylamino)uracil + NADPH + H(+)</text>
        <dbReference type="Rhea" id="RHEA:17845"/>
        <dbReference type="ChEBI" id="CHEBI:15378"/>
        <dbReference type="ChEBI" id="CHEBI:57783"/>
        <dbReference type="ChEBI" id="CHEBI:58349"/>
        <dbReference type="ChEBI" id="CHEBI:58421"/>
        <dbReference type="ChEBI" id="CHEBI:58453"/>
        <dbReference type="EC" id="1.1.1.193"/>
    </reaction>
</comment>
<feature type="domain" description="CMP/dCMP-type deaminase" evidence="17">
    <location>
        <begin position="2"/>
        <end position="126"/>
    </location>
</feature>
<dbReference type="PANTHER" id="PTHR38011:SF7">
    <property type="entry name" value="2,5-DIAMINO-6-RIBOSYLAMINO-4(3H)-PYRIMIDINONE 5'-PHOSPHATE REDUCTASE"/>
    <property type="match status" value="1"/>
</dbReference>
<dbReference type="CDD" id="cd01284">
    <property type="entry name" value="Riboflavin_deaminase-reductase"/>
    <property type="match status" value="1"/>
</dbReference>
<feature type="binding site" evidence="15">
    <location>
        <position position="217"/>
    </location>
    <ligand>
        <name>substrate</name>
    </ligand>
</feature>
<evidence type="ECO:0000256" key="5">
    <source>
        <dbReference type="ARBA" id="ARBA00007417"/>
    </source>
</evidence>
<accession>A0A967AEQ7</accession>
<dbReference type="EC" id="1.1.1.193" evidence="13"/>
<dbReference type="Gene3D" id="3.40.140.10">
    <property type="entry name" value="Cytidine Deaminase, domain 2"/>
    <property type="match status" value="1"/>
</dbReference>
<evidence type="ECO:0000256" key="6">
    <source>
        <dbReference type="ARBA" id="ARBA00022619"/>
    </source>
</evidence>
<evidence type="ECO:0000256" key="11">
    <source>
        <dbReference type="ARBA" id="ARBA00023002"/>
    </source>
</evidence>
<dbReference type="PROSITE" id="PS00903">
    <property type="entry name" value="CYT_DCMP_DEAMINASES_1"/>
    <property type="match status" value="1"/>
</dbReference>
<dbReference type="FunFam" id="3.40.140.10:FF:000025">
    <property type="entry name" value="Riboflavin biosynthesis protein RibD"/>
    <property type="match status" value="1"/>
</dbReference>
<feature type="binding site" evidence="15">
    <location>
        <position position="295"/>
    </location>
    <ligand>
        <name>substrate</name>
    </ligand>
</feature>
<keyword evidence="12" id="KW-0511">Multifunctional enzyme</keyword>
<dbReference type="GO" id="GO:0008835">
    <property type="term" value="F:diaminohydroxyphosphoribosylaminopyrimidine deaminase activity"/>
    <property type="evidence" value="ECO:0007669"/>
    <property type="project" value="UniProtKB-EC"/>
</dbReference>
<dbReference type="InterPro" id="IPR050765">
    <property type="entry name" value="Riboflavin_Biosynth_HTPR"/>
</dbReference>
<reference evidence="18" key="1">
    <citation type="submission" date="2020-03" db="EMBL/GenBank/DDBJ databases">
        <title>Psychroflexus Maritimus sp. nov., isolate from marine sediment.</title>
        <authorList>
            <person name="Zhong Y.-L."/>
        </authorList>
    </citation>
    <scope>NUCLEOTIDE SEQUENCE</scope>
    <source>
        <strain evidence="18">C1</strain>
    </source>
</reference>
<dbReference type="EC" id="3.5.4.26" evidence="13"/>
<keyword evidence="7 13" id="KW-0479">Metal-binding</keyword>
<dbReference type="GO" id="GO:0008703">
    <property type="term" value="F:5-amino-6-(5-phosphoribosylamino)uracil reductase activity"/>
    <property type="evidence" value="ECO:0007669"/>
    <property type="project" value="UniProtKB-EC"/>
</dbReference>
<comment type="similarity">
    <text evidence="5 13">In the C-terminal section; belongs to the HTP reductase family.</text>
</comment>
<keyword evidence="19" id="KW-1185">Reference proteome</keyword>
<feature type="binding site" evidence="15">
    <location>
        <position position="157"/>
    </location>
    <ligand>
        <name>NADP(+)</name>
        <dbReference type="ChEBI" id="CHEBI:58349"/>
    </ligand>
</feature>
<evidence type="ECO:0000256" key="13">
    <source>
        <dbReference type="PIRNR" id="PIRNR006769"/>
    </source>
</evidence>
<feature type="binding site" evidence="15">
    <location>
        <position position="210"/>
    </location>
    <ligand>
        <name>NADP(+)</name>
        <dbReference type="ChEBI" id="CHEBI:58349"/>
    </ligand>
</feature>
<evidence type="ECO:0000259" key="17">
    <source>
        <dbReference type="PROSITE" id="PS51747"/>
    </source>
</evidence>
<evidence type="ECO:0000256" key="1">
    <source>
        <dbReference type="ARBA" id="ARBA00002151"/>
    </source>
</evidence>
<evidence type="ECO:0000256" key="2">
    <source>
        <dbReference type="ARBA" id="ARBA00004882"/>
    </source>
</evidence>
<comment type="cofactor">
    <cofactor evidence="13 16">
        <name>Zn(2+)</name>
        <dbReference type="ChEBI" id="CHEBI:29105"/>
    </cofactor>
    <text evidence="13 16">Binds 1 zinc ion.</text>
</comment>
<comment type="pathway">
    <text evidence="2 13">Cofactor biosynthesis; riboflavin biosynthesis; 5-amino-6-(D-ribitylamino)uracil from GTP: step 2/4.</text>
</comment>
<evidence type="ECO:0000313" key="18">
    <source>
        <dbReference type="EMBL" id="NGZ90912.1"/>
    </source>
</evidence>
<comment type="pathway">
    <text evidence="3 13">Cofactor biosynthesis; riboflavin biosynthesis; 5-amino-6-(D-ribitylamino)uracil from GTP: step 3/4.</text>
</comment>
<feature type="binding site" evidence="16">
    <location>
        <position position="78"/>
    </location>
    <ligand>
        <name>Zn(2+)</name>
        <dbReference type="ChEBI" id="CHEBI:29105"/>
        <note>catalytic</note>
    </ligand>
</feature>
<gene>
    <name evidence="18" type="primary">ribD</name>
    <name evidence="18" type="ORF">G7034_11695</name>
</gene>
<feature type="binding site" evidence="15">
    <location>
        <position position="206"/>
    </location>
    <ligand>
        <name>substrate</name>
    </ligand>
</feature>
<dbReference type="InterPro" id="IPR024072">
    <property type="entry name" value="DHFR-like_dom_sf"/>
</dbReference>
<dbReference type="InterPro" id="IPR004794">
    <property type="entry name" value="Eubact_RibD"/>
</dbReference>
<evidence type="ECO:0000256" key="12">
    <source>
        <dbReference type="ARBA" id="ARBA00023268"/>
    </source>
</evidence>
<evidence type="ECO:0000256" key="14">
    <source>
        <dbReference type="PIRSR" id="PIRSR006769-1"/>
    </source>
</evidence>
<dbReference type="NCBIfam" id="TIGR00326">
    <property type="entry name" value="eubact_ribD"/>
    <property type="match status" value="1"/>
</dbReference>
<protein>
    <recommendedName>
        <fullName evidence="13">Riboflavin biosynthesis protein RibD</fullName>
    </recommendedName>
    <domain>
        <recommendedName>
            <fullName evidence="13">Diaminohydroxyphosphoribosylaminopyrimidine deaminase</fullName>
            <shortName evidence="13">DRAP deaminase</shortName>
            <ecNumber evidence="13">3.5.4.26</ecNumber>
        </recommendedName>
        <alternativeName>
            <fullName evidence="13">Riboflavin-specific deaminase</fullName>
        </alternativeName>
    </domain>
    <domain>
        <recommendedName>
            <fullName evidence="13">5-amino-6-(5-phosphoribosylamino)uracil reductase</fullName>
            <ecNumber evidence="13">1.1.1.193</ecNumber>
        </recommendedName>
        <alternativeName>
            <fullName evidence="13">HTP reductase</fullName>
        </alternativeName>
    </domain>
</protein>
<dbReference type="AlphaFoldDB" id="A0A967AEQ7"/>
<dbReference type="SUPFAM" id="SSF53597">
    <property type="entry name" value="Dihydrofolate reductase-like"/>
    <property type="match status" value="1"/>
</dbReference>
<dbReference type="Proteomes" id="UP000643701">
    <property type="component" value="Unassembled WGS sequence"/>
</dbReference>
<keyword evidence="10 13" id="KW-0521">NADP</keyword>
<comment type="similarity">
    <text evidence="4 13">In the N-terminal section; belongs to the cytidine and deoxycytidylate deaminase family.</text>
</comment>
<comment type="catalytic activity">
    <reaction evidence="13">
        <text>2,5-diamino-6-hydroxy-4-(5-phosphoribosylamino)-pyrimidine + H2O + H(+) = 5-amino-6-(5-phospho-D-ribosylamino)uracil + NH4(+)</text>
        <dbReference type="Rhea" id="RHEA:21868"/>
        <dbReference type="ChEBI" id="CHEBI:15377"/>
        <dbReference type="ChEBI" id="CHEBI:15378"/>
        <dbReference type="ChEBI" id="CHEBI:28938"/>
        <dbReference type="ChEBI" id="CHEBI:58453"/>
        <dbReference type="ChEBI" id="CHEBI:58614"/>
        <dbReference type="EC" id="3.5.4.26"/>
    </reaction>
</comment>
<sequence>MKIQENYIKRCLALAKNGLGTTYPNPLVGAVIVYEGKIIGEGWHHQAGKAHAEVNAIAQVEDSEVLKKSTIYVTLEPCSHFGKTPPCSDLIIAKGIKNVVIGMLDPFEKVAGRGIKKLLEAGCNLKVGVLEEECKELNKRFLTYNLKKRPYVILKWAQSKDSFLSPYAWPEKPKKQAPIWITNSVSKQLVHKWRAEEQAILIGSKTALTDNPQLTTRLWDGPSPYRILLDPDLEVGHKHSLFSDGNPTLVLYKSNLIPPVNQQKIDYEPIELGENLPHQILEIAYKKGIQSLLIEGGGVTLQTFINQNLWDEARVFDGSVYFNGGTPAPKIEGKLVSKQNINSDFLKLLKND</sequence>
<dbReference type="Pfam" id="PF00383">
    <property type="entry name" value="dCMP_cyt_deam_1"/>
    <property type="match status" value="1"/>
</dbReference>
<dbReference type="Pfam" id="PF01872">
    <property type="entry name" value="RibD_C"/>
    <property type="match status" value="1"/>
</dbReference>
<feature type="binding site" evidence="15">
    <location>
        <position position="214"/>
    </location>
    <ligand>
        <name>substrate</name>
    </ligand>
</feature>
<dbReference type="InterPro" id="IPR016192">
    <property type="entry name" value="APOBEC/CMP_deaminase_Zn-bd"/>
</dbReference>